<dbReference type="Proteomes" id="UP000267844">
    <property type="component" value="Unassembled WGS sequence"/>
</dbReference>
<name>A0A427BQV3_9FLAO</name>
<dbReference type="CDD" id="cd04730">
    <property type="entry name" value="NPD_like"/>
    <property type="match status" value="1"/>
</dbReference>
<gene>
    <name evidence="10" type="ORF">EGI89_04815</name>
</gene>
<dbReference type="RefSeq" id="WP_125349357.1">
    <property type="nucleotide sequence ID" value="NZ_RHPN01000006.1"/>
</dbReference>
<sequence length="354" mass="39878">MIWQNELTALFGVKYPIIQAPMFGVTTPEMVAAASNCNCLGSLPIADLDSENSLKRIYQTKKITNKPFAVNIFANDIPEITPELKQRYNATKDKLIELSHQQNFDIVFPEIEAVKPNGYKEQIDVILQEKCKILSFTFGNFDDNSINRLKEHHVTLIGTCTTLEEAIQLEKSNIDVICVQGIEAGGHRGTFNPDILPQIGGFSLFSQVKDVVKKPLIFAGGIYDTKTLLAAKQLGADAFQIGSLFLCSNESALKSFEKERLKNVRESEIILTKSFSGRYARGIENEFIHLFENSEFVLPYPYQNKLTNPLRNASKLNENTAFTNLWLGQSFKNFEEDSTSNLLQKLIDSVENYQ</sequence>
<organism evidence="10 11">
    <name type="scientific">Empedobacter falsenii</name>
    <dbReference type="NCBI Taxonomy" id="343874"/>
    <lineage>
        <taxon>Bacteria</taxon>
        <taxon>Pseudomonadati</taxon>
        <taxon>Bacteroidota</taxon>
        <taxon>Flavobacteriia</taxon>
        <taxon>Flavobacteriales</taxon>
        <taxon>Weeksellaceae</taxon>
        <taxon>Empedobacter</taxon>
    </lineage>
</organism>
<comment type="cofactor">
    <cofactor evidence="1">
        <name>FMN</name>
        <dbReference type="ChEBI" id="CHEBI:58210"/>
    </cofactor>
</comment>
<evidence type="ECO:0000256" key="5">
    <source>
        <dbReference type="ARBA" id="ARBA00022643"/>
    </source>
</evidence>
<evidence type="ECO:0000256" key="8">
    <source>
        <dbReference type="ARBA" id="ARBA00031155"/>
    </source>
</evidence>
<evidence type="ECO:0000313" key="11">
    <source>
        <dbReference type="Proteomes" id="UP000267844"/>
    </source>
</evidence>
<comment type="similarity">
    <text evidence="2">Belongs to the nitronate monooxygenase family. NMO class I subfamily.</text>
</comment>
<dbReference type="SUPFAM" id="SSF51412">
    <property type="entry name" value="Inosine monophosphate dehydrogenase (IMPDH)"/>
    <property type="match status" value="1"/>
</dbReference>
<dbReference type="InterPro" id="IPR013785">
    <property type="entry name" value="Aldolase_TIM"/>
</dbReference>
<dbReference type="InterPro" id="IPR004136">
    <property type="entry name" value="NMO"/>
</dbReference>
<dbReference type="AlphaFoldDB" id="A0A427BQV3"/>
<keyword evidence="3" id="KW-0216">Detoxification</keyword>
<protein>
    <recommendedName>
        <fullName evidence="8">Propionate 3-nitronate monooxygenase</fullName>
    </recommendedName>
</protein>
<dbReference type="GO" id="GO:0018580">
    <property type="term" value="F:nitronate monooxygenase activity"/>
    <property type="evidence" value="ECO:0007669"/>
    <property type="project" value="InterPro"/>
</dbReference>
<comment type="catalytic activity">
    <reaction evidence="9">
        <text>3 propionate 3-nitronate + 3 O2 + H2O = 3 3-oxopropanoate + 2 nitrate + nitrite + H2O2 + 3 H(+)</text>
        <dbReference type="Rhea" id="RHEA:57332"/>
        <dbReference type="ChEBI" id="CHEBI:15377"/>
        <dbReference type="ChEBI" id="CHEBI:15378"/>
        <dbReference type="ChEBI" id="CHEBI:15379"/>
        <dbReference type="ChEBI" id="CHEBI:16240"/>
        <dbReference type="ChEBI" id="CHEBI:16301"/>
        <dbReference type="ChEBI" id="CHEBI:17632"/>
        <dbReference type="ChEBI" id="CHEBI:33190"/>
        <dbReference type="ChEBI" id="CHEBI:136067"/>
    </reaction>
</comment>
<evidence type="ECO:0000256" key="6">
    <source>
        <dbReference type="ARBA" id="ARBA00023002"/>
    </source>
</evidence>
<evidence type="ECO:0000256" key="4">
    <source>
        <dbReference type="ARBA" id="ARBA00022630"/>
    </source>
</evidence>
<reference evidence="10 11" key="1">
    <citation type="submission" date="2018-10" db="EMBL/GenBank/DDBJ databases">
        <title>Transmission dynamics of multidrug resistant bacteria on intensive care unit surfaces.</title>
        <authorList>
            <person name="D'Souza A.W."/>
            <person name="Potter R.F."/>
            <person name="Wallace M."/>
            <person name="Shupe A."/>
            <person name="Patel S."/>
            <person name="Sun S."/>
            <person name="Gul D."/>
            <person name="Kwon J.H."/>
            <person name="Andleeb S."/>
            <person name="Burnham C.-A.D."/>
            <person name="Dantas G."/>
        </authorList>
    </citation>
    <scope>NUCLEOTIDE SEQUENCE [LARGE SCALE GENOMIC DNA]</scope>
    <source>
        <strain evidence="10 11">WF_348</strain>
    </source>
</reference>
<evidence type="ECO:0000256" key="1">
    <source>
        <dbReference type="ARBA" id="ARBA00001917"/>
    </source>
</evidence>
<evidence type="ECO:0000256" key="7">
    <source>
        <dbReference type="ARBA" id="ARBA00023033"/>
    </source>
</evidence>
<dbReference type="PANTHER" id="PTHR42747:SF3">
    <property type="entry name" value="NITRONATE MONOOXYGENASE-RELATED"/>
    <property type="match status" value="1"/>
</dbReference>
<accession>A0A427BQV3</accession>
<evidence type="ECO:0000256" key="3">
    <source>
        <dbReference type="ARBA" id="ARBA00022575"/>
    </source>
</evidence>
<keyword evidence="7 10" id="KW-0503">Monooxygenase</keyword>
<dbReference type="PANTHER" id="PTHR42747">
    <property type="entry name" value="NITRONATE MONOOXYGENASE-RELATED"/>
    <property type="match status" value="1"/>
</dbReference>
<keyword evidence="5" id="KW-0288">FMN</keyword>
<dbReference type="GO" id="GO:0009636">
    <property type="term" value="P:response to toxic substance"/>
    <property type="evidence" value="ECO:0007669"/>
    <property type="project" value="UniProtKB-KW"/>
</dbReference>
<comment type="caution">
    <text evidence="10">The sequence shown here is derived from an EMBL/GenBank/DDBJ whole genome shotgun (WGS) entry which is preliminary data.</text>
</comment>
<keyword evidence="4" id="KW-0285">Flavoprotein</keyword>
<evidence type="ECO:0000313" key="10">
    <source>
        <dbReference type="EMBL" id="RRT92889.1"/>
    </source>
</evidence>
<proteinExistence type="inferred from homology"/>
<evidence type="ECO:0000256" key="2">
    <source>
        <dbReference type="ARBA" id="ARBA00009881"/>
    </source>
</evidence>
<dbReference type="Gene3D" id="3.20.20.70">
    <property type="entry name" value="Aldolase class I"/>
    <property type="match status" value="1"/>
</dbReference>
<dbReference type="EMBL" id="RHPO01000006">
    <property type="protein sequence ID" value="RRT92889.1"/>
    <property type="molecule type" value="Genomic_DNA"/>
</dbReference>
<evidence type="ECO:0000256" key="9">
    <source>
        <dbReference type="ARBA" id="ARBA00049401"/>
    </source>
</evidence>
<dbReference type="Pfam" id="PF03060">
    <property type="entry name" value="NMO"/>
    <property type="match status" value="1"/>
</dbReference>
<keyword evidence="6" id="KW-0560">Oxidoreductase</keyword>